<dbReference type="EMBL" id="LKAM01000001">
    <property type="protein sequence ID" value="KUM51289.1"/>
    <property type="molecule type" value="Genomic_DNA"/>
</dbReference>
<reference evidence="2" key="1">
    <citation type="journal article" date="2015" name="Genome Biol. Evol.">
        <title>Organellar Genomes of White Spruce (Picea glauca): Assembly and Annotation.</title>
        <authorList>
            <person name="Jackman S.D."/>
            <person name="Warren R.L."/>
            <person name="Gibb E.A."/>
            <person name="Vandervalk B.P."/>
            <person name="Mohamadi H."/>
            <person name="Chu J."/>
            <person name="Raymond A."/>
            <person name="Pleasance S."/>
            <person name="Coope R."/>
            <person name="Wildung M.R."/>
            <person name="Ritland C.E."/>
            <person name="Bousquet J."/>
            <person name="Jones S.J."/>
            <person name="Bohlmann J."/>
            <person name="Birol I."/>
        </authorList>
    </citation>
    <scope>NUCLEOTIDE SEQUENCE [LARGE SCALE GENOMIC DNA]</scope>
    <source>
        <tissue evidence="2">Flushing bud</tissue>
    </source>
</reference>
<evidence type="ECO:0000313" key="2">
    <source>
        <dbReference type="EMBL" id="KUM51289.1"/>
    </source>
</evidence>
<keyword evidence="2" id="KW-0496">Mitochondrion</keyword>
<sequence>MSAPTWSHPPSWSRPTYSPRSTSLYSLGFTSFLTEECLPWPKYFSVGSLWYVLGLDPMLGTLAFRRPWAFRKIPYGRIIRKNSHPSECNPSGLIRPNQVSS</sequence>
<geneLocation type="mitochondrion" evidence="2"/>
<comment type="caution">
    <text evidence="2">The sequence shown here is derived from an EMBL/GenBank/DDBJ whole genome shotgun (WGS) entry which is preliminary data.</text>
</comment>
<proteinExistence type="predicted"/>
<dbReference type="AlphaFoldDB" id="A0A101M552"/>
<name>A0A101M552_PICGL</name>
<protein>
    <submittedName>
        <fullName evidence="2">Uncharacterized protein</fullName>
    </submittedName>
</protein>
<gene>
    <name evidence="2" type="ORF">ABT39_MTgene1136</name>
</gene>
<feature type="region of interest" description="Disordered" evidence="1">
    <location>
        <begin position="1"/>
        <end position="20"/>
    </location>
</feature>
<accession>A0A101M552</accession>
<organism evidence="2">
    <name type="scientific">Picea glauca</name>
    <name type="common">White spruce</name>
    <name type="synonym">Pinus glauca</name>
    <dbReference type="NCBI Taxonomy" id="3330"/>
    <lineage>
        <taxon>Eukaryota</taxon>
        <taxon>Viridiplantae</taxon>
        <taxon>Streptophyta</taxon>
        <taxon>Embryophyta</taxon>
        <taxon>Tracheophyta</taxon>
        <taxon>Spermatophyta</taxon>
        <taxon>Pinopsida</taxon>
        <taxon>Pinidae</taxon>
        <taxon>Conifers I</taxon>
        <taxon>Pinales</taxon>
        <taxon>Pinaceae</taxon>
        <taxon>Picea</taxon>
    </lineage>
</organism>
<evidence type="ECO:0000256" key="1">
    <source>
        <dbReference type="SAM" id="MobiDB-lite"/>
    </source>
</evidence>